<protein>
    <recommendedName>
        <fullName evidence="5">Toxin-antitoxin system, toxin component, HicA family</fullName>
    </recommendedName>
</protein>
<gene>
    <name evidence="1" type="ORF">KSV97_06820</name>
    <name evidence="2" type="ORF">KSW06_06780</name>
</gene>
<sequence>MKARTYSIIEFKRILENNGYHFLRHAKGDHCIYSNGERTITIKRTYVNKMIARRLIREYDLRVED</sequence>
<evidence type="ECO:0000313" key="2">
    <source>
        <dbReference type="EMBL" id="MBV3392959.1"/>
    </source>
</evidence>
<accession>A0AAW4MT70</accession>
<dbReference type="EMBL" id="JAHOEL010000037">
    <property type="protein sequence ID" value="MBV3392959.1"/>
    <property type="molecule type" value="Genomic_DNA"/>
</dbReference>
<dbReference type="Proteomes" id="UP001196408">
    <property type="component" value="Unassembled WGS sequence"/>
</dbReference>
<dbReference type="AlphaFoldDB" id="A0AAW4MT70"/>
<evidence type="ECO:0008006" key="5">
    <source>
        <dbReference type="Google" id="ProtNLM"/>
    </source>
</evidence>
<dbReference type="Proteomes" id="UP001197492">
    <property type="component" value="Unassembled WGS sequence"/>
</dbReference>
<evidence type="ECO:0000313" key="4">
    <source>
        <dbReference type="Proteomes" id="UP001197492"/>
    </source>
</evidence>
<evidence type="ECO:0000313" key="3">
    <source>
        <dbReference type="Proteomes" id="UP001196408"/>
    </source>
</evidence>
<organism evidence="1 3">
    <name type="scientific">Catenibacterium mitsuokai</name>
    <dbReference type="NCBI Taxonomy" id="100886"/>
    <lineage>
        <taxon>Bacteria</taxon>
        <taxon>Bacillati</taxon>
        <taxon>Bacillota</taxon>
        <taxon>Erysipelotrichia</taxon>
        <taxon>Erysipelotrichales</taxon>
        <taxon>Coprobacillaceae</taxon>
        <taxon>Catenibacterium</taxon>
    </lineage>
</organism>
<name>A0AAW4MT70_9FIRM</name>
<proteinExistence type="predicted"/>
<evidence type="ECO:0000313" key="1">
    <source>
        <dbReference type="EMBL" id="MBV3382937.1"/>
    </source>
</evidence>
<reference evidence="1 4" key="1">
    <citation type="submission" date="2021-06" db="EMBL/GenBank/DDBJ databases">
        <title>Collection of gut derived symbiotic bacterial strains cultured from healthy donors.</title>
        <authorList>
            <person name="Lin H."/>
            <person name="Littmann E."/>
            <person name="Pamer E.G."/>
        </authorList>
    </citation>
    <scope>NUCLEOTIDE SEQUENCE</scope>
    <source>
        <strain evidence="2 4">MSK.21.70</strain>
        <strain evidence="1">MSK.21.82</strain>
    </source>
</reference>
<keyword evidence="4" id="KW-1185">Reference proteome</keyword>
<dbReference type="EMBL" id="JAHOEF010000037">
    <property type="protein sequence ID" value="MBV3382937.1"/>
    <property type="molecule type" value="Genomic_DNA"/>
</dbReference>
<dbReference type="RefSeq" id="WP_217747737.1">
    <property type="nucleotide sequence ID" value="NZ_JAHOEB010000035.1"/>
</dbReference>
<comment type="caution">
    <text evidence="1">The sequence shown here is derived from an EMBL/GenBank/DDBJ whole genome shotgun (WGS) entry which is preliminary data.</text>
</comment>